<dbReference type="Proteomes" id="UP000799753">
    <property type="component" value="Unassembled WGS sequence"/>
</dbReference>
<protein>
    <submittedName>
        <fullName evidence="1">Uncharacterized protein</fullName>
    </submittedName>
</protein>
<organism evidence="1 2">
    <name type="scientific">Massarina eburnea CBS 473.64</name>
    <dbReference type="NCBI Taxonomy" id="1395130"/>
    <lineage>
        <taxon>Eukaryota</taxon>
        <taxon>Fungi</taxon>
        <taxon>Dikarya</taxon>
        <taxon>Ascomycota</taxon>
        <taxon>Pezizomycotina</taxon>
        <taxon>Dothideomycetes</taxon>
        <taxon>Pleosporomycetidae</taxon>
        <taxon>Pleosporales</taxon>
        <taxon>Massarineae</taxon>
        <taxon>Massarinaceae</taxon>
        <taxon>Massarina</taxon>
    </lineage>
</organism>
<accession>A0A6A6RNC4</accession>
<evidence type="ECO:0000313" key="1">
    <source>
        <dbReference type="EMBL" id="KAF2636772.1"/>
    </source>
</evidence>
<proteinExistence type="predicted"/>
<evidence type="ECO:0000313" key="2">
    <source>
        <dbReference type="Proteomes" id="UP000799753"/>
    </source>
</evidence>
<dbReference type="EMBL" id="MU006796">
    <property type="protein sequence ID" value="KAF2636772.1"/>
    <property type="molecule type" value="Genomic_DNA"/>
</dbReference>
<reference evidence="1" key="1">
    <citation type="journal article" date="2020" name="Stud. Mycol.">
        <title>101 Dothideomycetes genomes: a test case for predicting lifestyles and emergence of pathogens.</title>
        <authorList>
            <person name="Haridas S."/>
            <person name="Albert R."/>
            <person name="Binder M."/>
            <person name="Bloem J."/>
            <person name="Labutti K."/>
            <person name="Salamov A."/>
            <person name="Andreopoulos B."/>
            <person name="Baker S."/>
            <person name="Barry K."/>
            <person name="Bills G."/>
            <person name="Bluhm B."/>
            <person name="Cannon C."/>
            <person name="Castanera R."/>
            <person name="Culley D."/>
            <person name="Daum C."/>
            <person name="Ezra D."/>
            <person name="Gonzalez J."/>
            <person name="Henrissat B."/>
            <person name="Kuo A."/>
            <person name="Liang C."/>
            <person name="Lipzen A."/>
            <person name="Lutzoni F."/>
            <person name="Magnuson J."/>
            <person name="Mondo S."/>
            <person name="Nolan M."/>
            <person name="Ohm R."/>
            <person name="Pangilinan J."/>
            <person name="Park H.-J."/>
            <person name="Ramirez L."/>
            <person name="Alfaro M."/>
            <person name="Sun H."/>
            <person name="Tritt A."/>
            <person name="Yoshinaga Y."/>
            <person name="Zwiers L.-H."/>
            <person name="Turgeon B."/>
            <person name="Goodwin S."/>
            <person name="Spatafora J."/>
            <person name="Crous P."/>
            <person name="Grigoriev I."/>
        </authorList>
    </citation>
    <scope>NUCLEOTIDE SEQUENCE</scope>
    <source>
        <strain evidence="1">CBS 473.64</strain>
    </source>
</reference>
<sequence>MQNRKAWWSVVHCAAHKLGPLGTVQAVERWTATTAANNCNFLPLTETVSVPYFSKPTAGLRNAPICSPYWHLLRGGFNVDKNRRSQKIDTCEYLLPSSCKMVTRVRRLPPPSSQYLLVGTASDLTTCYKRWARGRSNFEPHSTTRPEAGTQRASSLGLIFTSSGPLGLIIAATSTTQWLARRDCSSAPSSTNRLRQPPWTPWTPYPNLALLLVLGTILIHANNGMWSRCCTVLHHSDIVYLILAAGSLEYRYPRYPSHICPHSSNNNNQVNTTYQLHSFLAVRREAYHELGQTARHPSRIPPIVKTRTSI</sequence>
<dbReference type="AlphaFoldDB" id="A0A6A6RNC4"/>
<keyword evidence="2" id="KW-1185">Reference proteome</keyword>
<name>A0A6A6RNC4_9PLEO</name>
<gene>
    <name evidence="1" type="ORF">P280DRAFT_140482</name>
</gene>